<feature type="domain" description="Outer membrane protein beta-barrel" evidence="3">
    <location>
        <begin position="346"/>
        <end position="468"/>
    </location>
</feature>
<dbReference type="SUPFAM" id="SSF53187">
    <property type="entry name" value="Zn-dependent exopeptidases"/>
    <property type="match status" value="1"/>
</dbReference>
<feature type="chain" id="PRO_5016963653" evidence="1">
    <location>
        <begin position="24"/>
        <end position="495"/>
    </location>
</feature>
<dbReference type="GO" id="GO:0006508">
    <property type="term" value="P:proteolysis"/>
    <property type="evidence" value="ECO:0007669"/>
    <property type="project" value="InterPro"/>
</dbReference>
<accession>A0A345UG64</accession>
<dbReference type="Pfam" id="PF13568">
    <property type="entry name" value="OMP_b-brl_2"/>
    <property type="match status" value="1"/>
</dbReference>
<gene>
    <name evidence="4" type="ORF">CYPRO_0178</name>
</gene>
<dbReference type="GO" id="GO:0008235">
    <property type="term" value="F:metalloexopeptidase activity"/>
    <property type="evidence" value="ECO:0007669"/>
    <property type="project" value="InterPro"/>
</dbReference>
<dbReference type="PANTHER" id="PTHR12147">
    <property type="entry name" value="METALLOPEPTIDASE M28 FAMILY MEMBER"/>
    <property type="match status" value="1"/>
</dbReference>
<proteinExistence type="predicted"/>
<evidence type="ECO:0000313" key="4">
    <source>
        <dbReference type="EMBL" id="AXI99465.1"/>
    </source>
</evidence>
<evidence type="ECO:0000259" key="2">
    <source>
        <dbReference type="Pfam" id="PF04389"/>
    </source>
</evidence>
<dbReference type="InterPro" id="IPR007484">
    <property type="entry name" value="Peptidase_M28"/>
</dbReference>
<dbReference type="RefSeq" id="WP_164682424.1">
    <property type="nucleotide sequence ID" value="NZ_CP027806.1"/>
</dbReference>
<protein>
    <submittedName>
        <fullName evidence="4">Outer membrane protein beta-barrel domain-containing protein</fullName>
    </submittedName>
</protein>
<dbReference type="Pfam" id="PF04389">
    <property type="entry name" value="Peptidase_M28"/>
    <property type="match status" value="1"/>
</dbReference>
<dbReference type="PANTHER" id="PTHR12147:SF26">
    <property type="entry name" value="PEPTIDASE M28 DOMAIN-CONTAINING PROTEIN"/>
    <property type="match status" value="1"/>
</dbReference>
<organism evidence="4 5">
    <name type="scientific">Cyclonatronum proteinivorum</name>
    <dbReference type="NCBI Taxonomy" id="1457365"/>
    <lineage>
        <taxon>Bacteria</taxon>
        <taxon>Pseudomonadati</taxon>
        <taxon>Balneolota</taxon>
        <taxon>Balneolia</taxon>
        <taxon>Balneolales</taxon>
        <taxon>Cyclonatronaceae</taxon>
        <taxon>Cyclonatronum</taxon>
    </lineage>
</organism>
<sequence>MFKPFRFVLTVALLLVSALPLHAQAPDAQGNLAERLSYHVHLLAADSLEGRPPGSRGSEIAMNYIAAHFETFGLQPFENGSHFQPFQLRHASVNLNATNVIGIVEGHDPQLRNEVIVIGAHYDHIGFNPGREGVERVYSGADDNASGTAMMMELARYFAENPEKTARTLLFIAFDAEEIGLRGAYHFVRNHGFDSTNNLRLMFSLDMVGMYEAYNGVDLKGIGSLAGGRSIAVPVSEQHGVRLKNTSADIEPRTDTWPFGEAGIPAVHVFTGLKSPYHQPQDTADLLDYEGMARITTYMKDLLTELSVQTALEPAPRFVRAVSPRGVRTDVGVLLSLGVSRHRYPDAFFAAGNAQFSAGAGLFAQLHFGHSFVLQPELFYDFNGSETEAGRFSRHSVSLPVNVQYNLVNEAGGLLRLYPSAGLYGRYSFAGKVAGEDLDLGGVHRDLEWGLNLGGGLQIYSFNIGYSWRRAFNTVSTDGLNSFAASNTLTVGYRF</sequence>
<name>A0A345UG64_9BACT</name>
<dbReference type="AlphaFoldDB" id="A0A345UG64"/>
<keyword evidence="5" id="KW-1185">Reference proteome</keyword>
<evidence type="ECO:0000256" key="1">
    <source>
        <dbReference type="SAM" id="SignalP"/>
    </source>
</evidence>
<dbReference type="EMBL" id="CP027806">
    <property type="protein sequence ID" value="AXI99465.1"/>
    <property type="molecule type" value="Genomic_DNA"/>
</dbReference>
<evidence type="ECO:0000313" key="5">
    <source>
        <dbReference type="Proteomes" id="UP000254808"/>
    </source>
</evidence>
<keyword evidence="1" id="KW-0732">Signal</keyword>
<feature type="domain" description="Peptidase M28" evidence="2">
    <location>
        <begin position="99"/>
        <end position="299"/>
    </location>
</feature>
<evidence type="ECO:0000259" key="3">
    <source>
        <dbReference type="Pfam" id="PF13568"/>
    </source>
</evidence>
<dbReference type="InterPro" id="IPR045175">
    <property type="entry name" value="M28_fam"/>
</dbReference>
<feature type="signal peptide" evidence="1">
    <location>
        <begin position="1"/>
        <end position="23"/>
    </location>
</feature>
<reference evidence="4 5" key="1">
    <citation type="submission" date="2018-03" db="EMBL/GenBank/DDBJ databases">
        <title>Phenotypic and genomic properties of Cyclonatronum proteinivorum gen. nov., sp. nov., a haloalkaliphilic bacteroidete from soda lakes possessing Na+-translocating rhodopsin.</title>
        <authorList>
            <person name="Toshchakov S.V."/>
            <person name="Korzhenkov A."/>
            <person name="Samarov N.I."/>
            <person name="Kublanov I.V."/>
            <person name="Muntyan M.S."/>
            <person name="Sorokin D.Y."/>
        </authorList>
    </citation>
    <scope>NUCLEOTIDE SEQUENCE [LARGE SCALE GENOMIC DNA]</scope>
    <source>
        <strain evidence="4 5">Omega</strain>
    </source>
</reference>
<dbReference type="KEGG" id="cprv:CYPRO_0178"/>
<dbReference type="InterPro" id="IPR025665">
    <property type="entry name" value="Beta-barrel_OMP_2"/>
</dbReference>
<dbReference type="Proteomes" id="UP000254808">
    <property type="component" value="Chromosome"/>
</dbReference>
<dbReference type="Gene3D" id="3.40.630.10">
    <property type="entry name" value="Zn peptidases"/>
    <property type="match status" value="1"/>
</dbReference>